<keyword evidence="2" id="KW-1185">Reference proteome</keyword>
<protein>
    <submittedName>
        <fullName evidence="1">Uncharacterized protein</fullName>
    </submittedName>
</protein>
<dbReference type="EMBL" id="JBGFUD010004376">
    <property type="protein sequence ID" value="MFH4979579.1"/>
    <property type="molecule type" value="Genomic_DNA"/>
</dbReference>
<organism evidence="1 2">
    <name type="scientific">Gnathostoma spinigerum</name>
    <dbReference type="NCBI Taxonomy" id="75299"/>
    <lineage>
        <taxon>Eukaryota</taxon>
        <taxon>Metazoa</taxon>
        <taxon>Ecdysozoa</taxon>
        <taxon>Nematoda</taxon>
        <taxon>Chromadorea</taxon>
        <taxon>Rhabditida</taxon>
        <taxon>Spirurina</taxon>
        <taxon>Gnathostomatomorpha</taxon>
        <taxon>Gnathostomatoidea</taxon>
        <taxon>Gnathostomatidae</taxon>
        <taxon>Gnathostoma</taxon>
    </lineage>
</organism>
<accession>A0ABD6EQL9</accession>
<sequence>MMPLPVRVSTSDIQIIPAECCCKYNALSLQGLEIHRNELFILQCFLSCYDCAFLPPLTGEKPQHWYLTKSIMVSLVLKEFRNKFMKGGEGTERAHVFVVQKFHIVKSIKA</sequence>
<name>A0ABD6EQL9_9BILA</name>
<reference evidence="1 2" key="1">
    <citation type="submission" date="2024-08" db="EMBL/GenBank/DDBJ databases">
        <title>Gnathostoma spinigerum genome.</title>
        <authorList>
            <person name="Gonzalez-Bertolin B."/>
            <person name="Monzon S."/>
            <person name="Zaballos A."/>
            <person name="Jimenez P."/>
            <person name="Dekumyoy P."/>
            <person name="Varona S."/>
            <person name="Cuesta I."/>
            <person name="Sumanam S."/>
            <person name="Adisakwattana P."/>
            <person name="Gasser R.B."/>
            <person name="Hernandez-Gonzalez A."/>
            <person name="Young N.D."/>
            <person name="Perteguer M.J."/>
        </authorList>
    </citation>
    <scope>NUCLEOTIDE SEQUENCE [LARGE SCALE GENOMIC DNA]</scope>
    <source>
        <strain evidence="1">AL3</strain>
        <tissue evidence="1">Liver</tissue>
    </source>
</reference>
<evidence type="ECO:0000313" key="1">
    <source>
        <dbReference type="EMBL" id="MFH4979579.1"/>
    </source>
</evidence>
<proteinExistence type="predicted"/>
<evidence type="ECO:0000313" key="2">
    <source>
        <dbReference type="Proteomes" id="UP001608902"/>
    </source>
</evidence>
<gene>
    <name evidence="1" type="ORF">AB6A40_006288</name>
</gene>
<dbReference type="AlphaFoldDB" id="A0ABD6EQL9"/>
<dbReference type="Proteomes" id="UP001608902">
    <property type="component" value="Unassembled WGS sequence"/>
</dbReference>
<comment type="caution">
    <text evidence="1">The sequence shown here is derived from an EMBL/GenBank/DDBJ whole genome shotgun (WGS) entry which is preliminary data.</text>
</comment>